<feature type="domain" description="RNA polymerase sigma-70 region 2" evidence="5">
    <location>
        <begin position="28"/>
        <end position="91"/>
    </location>
</feature>
<keyword evidence="4" id="KW-0804">Transcription</keyword>
<keyword evidence="8" id="KW-1185">Reference proteome</keyword>
<dbReference type="Gene3D" id="1.10.1740.10">
    <property type="match status" value="1"/>
</dbReference>
<dbReference type="InterPro" id="IPR036388">
    <property type="entry name" value="WH-like_DNA-bd_sf"/>
</dbReference>
<accession>A0A847RNG3</accession>
<evidence type="ECO:0000259" key="6">
    <source>
        <dbReference type="Pfam" id="PF08281"/>
    </source>
</evidence>
<comment type="similarity">
    <text evidence="1">Belongs to the sigma-70 factor family. ECF subfamily.</text>
</comment>
<dbReference type="GO" id="GO:0006352">
    <property type="term" value="P:DNA-templated transcription initiation"/>
    <property type="evidence" value="ECO:0007669"/>
    <property type="project" value="InterPro"/>
</dbReference>
<evidence type="ECO:0000256" key="3">
    <source>
        <dbReference type="ARBA" id="ARBA00023082"/>
    </source>
</evidence>
<evidence type="ECO:0000313" key="8">
    <source>
        <dbReference type="Proteomes" id="UP000570474"/>
    </source>
</evidence>
<comment type="caution">
    <text evidence="7">The sequence shown here is derived from an EMBL/GenBank/DDBJ whole genome shotgun (WGS) entry which is preliminary data.</text>
</comment>
<evidence type="ECO:0000256" key="1">
    <source>
        <dbReference type="ARBA" id="ARBA00010641"/>
    </source>
</evidence>
<dbReference type="Pfam" id="PF08281">
    <property type="entry name" value="Sigma70_r4_2"/>
    <property type="match status" value="1"/>
</dbReference>
<gene>
    <name evidence="7" type="ORF">HGH92_09220</name>
</gene>
<sequence>MSDYNTYTDDQLWSQITLDDQDAFTAVYNRYWKVLYVRARNMLSDSDLAQDIVQEVFISLWHRRQEVEVVHLKAYLFQAVRFQELKALRNLKSDTNFYERLAHISKDLLQHEPLAFKELDSVLQRVLATFPEDQRAIFSMSRDEGLTYREIADRMEISVKTVEKKISQALRAIRKGMDSAFPLLLSIMAVMENKGY</sequence>
<name>A0A847RNG3_9BACT</name>
<dbReference type="Proteomes" id="UP000570474">
    <property type="component" value="Unassembled WGS sequence"/>
</dbReference>
<proteinExistence type="inferred from homology"/>
<feature type="domain" description="RNA polymerase sigma factor 70 region 4 type 2" evidence="6">
    <location>
        <begin position="123"/>
        <end position="172"/>
    </location>
</feature>
<reference evidence="7 8" key="1">
    <citation type="submission" date="2020-04" db="EMBL/GenBank/DDBJ databases">
        <authorList>
            <person name="Yin C."/>
        </authorList>
    </citation>
    <scope>NUCLEOTIDE SEQUENCE [LARGE SCALE GENOMIC DNA]</scope>
    <source>
        <strain evidence="7 8">Ae27</strain>
    </source>
</reference>
<dbReference type="CDD" id="cd06171">
    <property type="entry name" value="Sigma70_r4"/>
    <property type="match status" value="1"/>
</dbReference>
<evidence type="ECO:0000256" key="2">
    <source>
        <dbReference type="ARBA" id="ARBA00023015"/>
    </source>
</evidence>
<dbReference type="GO" id="GO:0016987">
    <property type="term" value="F:sigma factor activity"/>
    <property type="evidence" value="ECO:0007669"/>
    <property type="project" value="UniProtKB-KW"/>
</dbReference>
<evidence type="ECO:0000259" key="5">
    <source>
        <dbReference type="Pfam" id="PF04542"/>
    </source>
</evidence>
<keyword evidence="2" id="KW-0805">Transcription regulation</keyword>
<evidence type="ECO:0000313" key="7">
    <source>
        <dbReference type="EMBL" id="NLR64482.1"/>
    </source>
</evidence>
<evidence type="ECO:0000256" key="4">
    <source>
        <dbReference type="ARBA" id="ARBA00023163"/>
    </source>
</evidence>
<dbReference type="GO" id="GO:0003677">
    <property type="term" value="F:DNA binding"/>
    <property type="evidence" value="ECO:0007669"/>
    <property type="project" value="InterPro"/>
</dbReference>
<dbReference type="SUPFAM" id="SSF88946">
    <property type="entry name" value="Sigma2 domain of RNA polymerase sigma factors"/>
    <property type="match status" value="1"/>
</dbReference>
<dbReference type="Pfam" id="PF04542">
    <property type="entry name" value="Sigma70_r2"/>
    <property type="match status" value="1"/>
</dbReference>
<dbReference type="InterPro" id="IPR013325">
    <property type="entry name" value="RNA_pol_sigma_r2"/>
</dbReference>
<dbReference type="PANTHER" id="PTHR43133">
    <property type="entry name" value="RNA POLYMERASE ECF-TYPE SIGMA FACTO"/>
    <property type="match status" value="1"/>
</dbReference>
<dbReference type="InterPro" id="IPR039425">
    <property type="entry name" value="RNA_pol_sigma-70-like"/>
</dbReference>
<dbReference type="InterPro" id="IPR014327">
    <property type="entry name" value="RNA_pol_sigma70_bacteroid"/>
</dbReference>
<organism evidence="7 8">
    <name type="scientific">Chitinophaga varians</name>
    <dbReference type="NCBI Taxonomy" id="2202339"/>
    <lineage>
        <taxon>Bacteria</taxon>
        <taxon>Pseudomonadati</taxon>
        <taxon>Bacteroidota</taxon>
        <taxon>Chitinophagia</taxon>
        <taxon>Chitinophagales</taxon>
        <taxon>Chitinophagaceae</taxon>
        <taxon>Chitinophaga</taxon>
    </lineage>
</organism>
<dbReference type="InterPro" id="IPR013249">
    <property type="entry name" value="RNA_pol_sigma70_r4_t2"/>
</dbReference>
<dbReference type="NCBIfam" id="TIGR02985">
    <property type="entry name" value="Sig70_bacteroi1"/>
    <property type="match status" value="1"/>
</dbReference>
<protein>
    <submittedName>
        <fullName evidence="7">RNA polymerase sigma-70 factor</fullName>
    </submittedName>
</protein>
<keyword evidence="3" id="KW-0731">Sigma factor</keyword>
<dbReference type="EMBL" id="JABAIA010000001">
    <property type="protein sequence ID" value="NLR64482.1"/>
    <property type="molecule type" value="Genomic_DNA"/>
</dbReference>
<dbReference type="AlphaFoldDB" id="A0A847RNG3"/>
<dbReference type="InterPro" id="IPR007627">
    <property type="entry name" value="RNA_pol_sigma70_r2"/>
</dbReference>
<dbReference type="NCBIfam" id="TIGR02937">
    <property type="entry name" value="sigma70-ECF"/>
    <property type="match status" value="1"/>
</dbReference>
<dbReference type="InterPro" id="IPR013324">
    <property type="entry name" value="RNA_pol_sigma_r3/r4-like"/>
</dbReference>
<dbReference type="InterPro" id="IPR014284">
    <property type="entry name" value="RNA_pol_sigma-70_dom"/>
</dbReference>
<dbReference type="SUPFAM" id="SSF88659">
    <property type="entry name" value="Sigma3 and sigma4 domains of RNA polymerase sigma factors"/>
    <property type="match status" value="1"/>
</dbReference>
<dbReference type="Gene3D" id="1.10.10.10">
    <property type="entry name" value="Winged helix-like DNA-binding domain superfamily/Winged helix DNA-binding domain"/>
    <property type="match status" value="1"/>
</dbReference>
<dbReference type="PANTHER" id="PTHR43133:SF46">
    <property type="entry name" value="RNA POLYMERASE SIGMA-70 FACTOR ECF SUBFAMILY"/>
    <property type="match status" value="1"/>
</dbReference>
<dbReference type="RefSeq" id="WP_168870435.1">
    <property type="nucleotide sequence ID" value="NZ_JABAIA010000001.1"/>
</dbReference>